<dbReference type="CDD" id="cd00431">
    <property type="entry name" value="cysteine_hydrolases"/>
    <property type="match status" value="1"/>
</dbReference>
<dbReference type="InterPro" id="IPR050272">
    <property type="entry name" value="Isochorismatase-like_hydrls"/>
</dbReference>
<protein>
    <submittedName>
        <fullName evidence="3">Cysteine hydrolase</fullName>
    </submittedName>
</protein>
<dbReference type="EMBL" id="JAGSMN010001099">
    <property type="protein sequence ID" value="MBR7677882.1"/>
    <property type="molecule type" value="Genomic_DNA"/>
</dbReference>
<dbReference type="PANTHER" id="PTHR43540">
    <property type="entry name" value="PEROXYUREIDOACRYLATE/UREIDOACRYLATE AMIDOHYDROLASE-RELATED"/>
    <property type="match status" value="1"/>
</dbReference>
<dbReference type="SUPFAM" id="SSF52499">
    <property type="entry name" value="Isochorismatase-like hydrolases"/>
    <property type="match status" value="1"/>
</dbReference>
<comment type="caution">
    <text evidence="3">The sequence shown here is derived from an EMBL/GenBank/DDBJ whole genome shotgun (WGS) entry which is preliminary data.</text>
</comment>
<dbReference type="AlphaFoldDB" id="A0A8T4J3J2"/>
<dbReference type="Gene3D" id="3.40.50.850">
    <property type="entry name" value="Isochorismatase-like"/>
    <property type="match status" value="1"/>
</dbReference>
<reference evidence="3" key="1">
    <citation type="submission" date="2021-04" db="EMBL/GenBank/DDBJ databases">
        <title>Sequencing of actinobacteria type strains.</title>
        <authorList>
            <person name="Nguyen G.-S."/>
            <person name="Wentzel A."/>
        </authorList>
    </citation>
    <scope>NUCLEOTIDE SEQUENCE</scope>
    <source>
        <strain evidence="3">DSM 42095</strain>
    </source>
</reference>
<gene>
    <name evidence="3" type="ORF">KDA82_33840</name>
</gene>
<dbReference type="GO" id="GO:0016787">
    <property type="term" value="F:hydrolase activity"/>
    <property type="evidence" value="ECO:0007669"/>
    <property type="project" value="UniProtKB-KW"/>
</dbReference>
<name>A0A8T4J3J2_9ACTN</name>
<dbReference type="InterPro" id="IPR036380">
    <property type="entry name" value="Isochorismatase-like_sf"/>
</dbReference>
<keyword evidence="4" id="KW-1185">Reference proteome</keyword>
<evidence type="ECO:0000313" key="3">
    <source>
        <dbReference type="EMBL" id="MBR7677882.1"/>
    </source>
</evidence>
<feature type="domain" description="Isochorismatase-like" evidence="2">
    <location>
        <begin position="9"/>
        <end position="140"/>
    </location>
</feature>
<proteinExistence type="predicted"/>
<dbReference type="Pfam" id="PF00857">
    <property type="entry name" value="Isochorismatase"/>
    <property type="match status" value="1"/>
</dbReference>
<evidence type="ECO:0000256" key="1">
    <source>
        <dbReference type="ARBA" id="ARBA00022801"/>
    </source>
</evidence>
<sequence>MPHVPHVPALLVIDMQNALMAIAHRAAETVAVIGGLRARALAAGVPVVTVQQQGKELEPGTEGWRIVPELAPGDGELIVPKTSADSFLGTGLDEILKGLGVTEVVVTGFATEICVDTTARQALSHGYDVVLVADGHTTSARPEGGELAAPERSLAHHNEIFRHLDFPGRSIRVLPSAEVDFAATGAVNTAL</sequence>
<evidence type="ECO:0000313" key="4">
    <source>
        <dbReference type="Proteomes" id="UP000675554"/>
    </source>
</evidence>
<keyword evidence="1 3" id="KW-0378">Hydrolase</keyword>
<accession>A0A8T4J3J2</accession>
<dbReference type="InterPro" id="IPR000868">
    <property type="entry name" value="Isochorismatase-like_dom"/>
</dbReference>
<dbReference type="Proteomes" id="UP000675554">
    <property type="component" value="Unassembled WGS sequence"/>
</dbReference>
<evidence type="ECO:0000259" key="2">
    <source>
        <dbReference type="Pfam" id="PF00857"/>
    </source>
</evidence>
<organism evidence="3 4">
    <name type="scientific">Streptomyces daliensis</name>
    <dbReference type="NCBI Taxonomy" id="299421"/>
    <lineage>
        <taxon>Bacteria</taxon>
        <taxon>Bacillati</taxon>
        <taxon>Actinomycetota</taxon>
        <taxon>Actinomycetes</taxon>
        <taxon>Kitasatosporales</taxon>
        <taxon>Streptomycetaceae</taxon>
        <taxon>Streptomyces</taxon>
    </lineage>
</organism>